<name>A0A397JNK0_9GLOM</name>
<dbReference type="Proteomes" id="UP000266861">
    <property type="component" value="Unassembled WGS sequence"/>
</dbReference>
<proteinExistence type="predicted"/>
<organism evidence="2 3">
    <name type="scientific">Diversispora epigaea</name>
    <dbReference type="NCBI Taxonomy" id="1348612"/>
    <lineage>
        <taxon>Eukaryota</taxon>
        <taxon>Fungi</taxon>
        <taxon>Fungi incertae sedis</taxon>
        <taxon>Mucoromycota</taxon>
        <taxon>Glomeromycotina</taxon>
        <taxon>Glomeromycetes</taxon>
        <taxon>Diversisporales</taxon>
        <taxon>Diversisporaceae</taxon>
        <taxon>Diversispora</taxon>
    </lineage>
</organism>
<evidence type="ECO:0000256" key="1">
    <source>
        <dbReference type="SAM" id="SignalP"/>
    </source>
</evidence>
<sequence length="80" mass="8801">MGAALLIYLWATVNLEKVGIAPCKLITSKILPPEINASRDGFEKDASWNLCDHKTNVVVEKVKDTDDIIGGYPILPIFCN</sequence>
<protein>
    <submittedName>
        <fullName evidence="2">Uncharacterized protein</fullName>
    </submittedName>
</protein>
<gene>
    <name evidence="2" type="ORF">Glove_50g73</name>
</gene>
<evidence type="ECO:0000313" key="3">
    <source>
        <dbReference type="Proteomes" id="UP000266861"/>
    </source>
</evidence>
<keyword evidence="1" id="KW-0732">Signal</keyword>
<dbReference type="EMBL" id="PQFF01000047">
    <property type="protein sequence ID" value="RHZ86493.1"/>
    <property type="molecule type" value="Genomic_DNA"/>
</dbReference>
<comment type="caution">
    <text evidence="2">The sequence shown here is derived from an EMBL/GenBank/DDBJ whole genome shotgun (WGS) entry which is preliminary data.</text>
</comment>
<keyword evidence="3" id="KW-1185">Reference proteome</keyword>
<dbReference type="OrthoDB" id="2359554at2759"/>
<feature type="chain" id="PRO_5017271335" evidence="1">
    <location>
        <begin position="16"/>
        <end position="80"/>
    </location>
</feature>
<feature type="signal peptide" evidence="1">
    <location>
        <begin position="1"/>
        <end position="15"/>
    </location>
</feature>
<evidence type="ECO:0000313" key="2">
    <source>
        <dbReference type="EMBL" id="RHZ86493.1"/>
    </source>
</evidence>
<dbReference type="AlphaFoldDB" id="A0A397JNK0"/>
<reference evidence="2 3" key="1">
    <citation type="submission" date="2018-08" db="EMBL/GenBank/DDBJ databases">
        <title>Genome and evolution of the arbuscular mycorrhizal fungus Diversispora epigaea (formerly Glomus versiforme) and its bacterial endosymbionts.</title>
        <authorList>
            <person name="Sun X."/>
            <person name="Fei Z."/>
            <person name="Harrison M."/>
        </authorList>
    </citation>
    <scope>NUCLEOTIDE SEQUENCE [LARGE SCALE GENOMIC DNA]</scope>
    <source>
        <strain evidence="2 3">IT104</strain>
    </source>
</reference>
<accession>A0A397JNK0</accession>